<dbReference type="GO" id="GO:0005524">
    <property type="term" value="F:ATP binding"/>
    <property type="evidence" value="ECO:0007669"/>
    <property type="project" value="UniProtKB-KW"/>
</dbReference>
<dbReference type="GO" id="GO:0046316">
    <property type="term" value="F:gluconokinase activity"/>
    <property type="evidence" value="ECO:0007669"/>
    <property type="project" value="UniProtKB-EC"/>
</dbReference>
<evidence type="ECO:0000256" key="9">
    <source>
        <dbReference type="ARBA" id="ARBA00048090"/>
    </source>
</evidence>
<dbReference type="Proteomes" id="UP000001219">
    <property type="component" value="Chromosome"/>
</dbReference>
<comment type="pathway">
    <text evidence="1">Carbohydrate acid metabolism.</text>
</comment>
<sequence>MTIGPIVVMGVSGSGKSTVGTELAVRLGVPFADADDLHPASNVAKMAAGVPLDDTDRMPWLDLVGAWLARNPRGVISCSALRRRYRNQLRAHAPSTFFVHLAGDREVIAHRQSARTGHFMPASLLDSQFASLEPLEPDEPGVVVDVGLPAEQIVDDVVRRVLR</sequence>
<evidence type="ECO:0000256" key="3">
    <source>
        <dbReference type="ARBA" id="ARBA00012054"/>
    </source>
</evidence>
<gene>
    <name evidence="11" type="ordered locus">Gbro_4571</name>
</gene>
<reference evidence="12" key="1">
    <citation type="submission" date="2009-10" db="EMBL/GenBank/DDBJ databases">
        <title>The complete chromosome of Gordonia bronchialis DSM 43247.</title>
        <authorList>
            <consortium name="US DOE Joint Genome Institute (JGI-PGF)"/>
            <person name="Lucas S."/>
            <person name="Copeland A."/>
            <person name="Lapidus A."/>
            <person name="Glavina del Rio T."/>
            <person name="Dalin E."/>
            <person name="Tice H."/>
            <person name="Bruce D."/>
            <person name="Goodwin L."/>
            <person name="Pitluck S."/>
            <person name="Kyrpides N."/>
            <person name="Mavromatis K."/>
            <person name="Ivanova N."/>
            <person name="Ovchinnikova G."/>
            <person name="Saunders E."/>
            <person name="Brettin T."/>
            <person name="Detter J.C."/>
            <person name="Han C."/>
            <person name="Larimer F."/>
            <person name="Land M."/>
            <person name="Hauser L."/>
            <person name="Markowitz V."/>
            <person name="Cheng J.-F."/>
            <person name="Hugenholtz P."/>
            <person name="Woyke T."/>
            <person name="Wu D."/>
            <person name="Jando M."/>
            <person name="Schneider S."/>
            <person name="Goeker M."/>
            <person name="Klenk H.-P."/>
            <person name="Eisen J.A."/>
        </authorList>
    </citation>
    <scope>NUCLEOTIDE SEQUENCE [LARGE SCALE GENOMIC DNA]</scope>
    <source>
        <strain evidence="12">ATCC 25592 / DSM 43247 / BCRC 13721 / JCM 3198 / KCTC 3076 / NBRC 16047 / NCTC 10667</strain>
    </source>
</reference>
<dbReference type="SUPFAM" id="SSF52540">
    <property type="entry name" value="P-loop containing nucleoside triphosphate hydrolases"/>
    <property type="match status" value="1"/>
</dbReference>
<keyword evidence="6 10" id="KW-0418">Kinase</keyword>
<proteinExistence type="inferred from homology"/>
<evidence type="ECO:0000313" key="12">
    <source>
        <dbReference type="Proteomes" id="UP000001219"/>
    </source>
</evidence>
<dbReference type="GO" id="GO:0019521">
    <property type="term" value="P:D-gluconate metabolic process"/>
    <property type="evidence" value="ECO:0007669"/>
    <property type="project" value="UniProtKB-KW"/>
</dbReference>
<reference evidence="11 12" key="2">
    <citation type="journal article" date="2010" name="Stand. Genomic Sci.">
        <title>Complete genome sequence of Gordonia bronchialis type strain (3410).</title>
        <authorList>
            <person name="Ivanova N."/>
            <person name="Sikorski J."/>
            <person name="Jando M."/>
            <person name="Lapidus A."/>
            <person name="Nolan M."/>
            <person name="Lucas S."/>
            <person name="Del Rio T.G."/>
            <person name="Tice H."/>
            <person name="Copeland A."/>
            <person name="Cheng J.F."/>
            <person name="Chen F."/>
            <person name="Bruce D."/>
            <person name="Goodwin L."/>
            <person name="Pitluck S."/>
            <person name="Mavromatis K."/>
            <person name="Ovchinnikova G."/>
            <person name="Pati A."/>
            <person name="Chen A."/>
            <person name="Palaniappan K."/>
            <person name="Land M."/>
            <person name="Hauser L."/>
            <person name="Chang Y.J."/>
            <person name="Jeffries C.D."/>
            <person name="Chain P."/>
            <person name="Saunders E."/>
            <person name="Han C."/>
            <person name="Detter J.C."/>
            <person name="Brettin T."/>
            <person name="Rohde M."/>
            <person name="Goker M."/>
            <person name="Bristow J."/>
            <person name="Eisen J.A."/>
            <person name="Markowitz V."/>
            <person name="Hugenholtz P."/>
            <person name="Klenk H.P."/>
            <person name="Kyrpides N.C."/>
        </authorList>
    </citation>
    <scope>NUCLEOTIDE SEQUENCE [LARGE SCALE GENOMIC DNA]</scope>
    <source>
        <strain evidence="12">ATCC 25592 / DSM 43247 / BCRC 13721 / JCM 3198 / KCTC 3076 / NBRC 16047 / NCTC 10667</strain>
    </source>
</reference>
<dbReference type="Pfam" id="PF01202">
    <property type="entry name" value="SKI"/>
    <property type="match status" value="1"/>
</dbReference>
<dbReference type="Gene3D" id="3.40.50.300">
    <property type="entry name" value="P-loop containing nucleotide triphosphate hydrolases"/>
    <property type="match status" value="1"/>
</dbReference>
<accession>D0L7B5</accession>
<protein>
    <recommendedName>
        <fullName evidence="3 10">Gluconokinase</fullName>
        <ecNumber evidence="3 10">2.7.1.12</ecNumber>
    </recommendedName>
</protein>
<dbReference type="PANTHER" id="PTHR43442:SF3">
    <property type="entry name" value="GLUCONOKINASE-RELATED"/>
    <property type="match status" value="1"/>
</dbReference>
<dbReference type="GO" id="GO:0005737">
    <property type="term" value="C:cytoplasm"/>
    <property type="evidence" value="ECO:0007669"/>
    <property type="project" value="TreeGrafter"/>
</dbReference>
<organism evidence="11 12">
    <name type="scientific">Gordonia bronchialis (strain ATCC 25592 / DSM 43247 / BCRC 13721 / JCM 3198 / KCTC 3076 / NBRC 16047 / NCTC 10667)</name>
    <name type="common">Rhodococcus bronchialis</name>
    <dbReference type="NCBI Taxonomy" id="526226"/>
    <lineage>
        <taxon>Bacteria</taxon>
        <taxon>Bacillati</taxon>
        <taxon>Actinomycetota</taxon>
        <taxon>Actinomycetes</taxon>
        <taxon>Mycobacteriales</taxon>
        <taxon>Gordoniaceae</taxon>
        <taxon>Gordonia</taxon>
    </lineage>
</organism>
<evidence type="ECO:0000256" key="4">
    <source>
        <dbReference type="ARBA" id="ARBA00022679"/>
    </source>
</evidence>
<dbReference type="KEGG" id="gbr:Gbro_4571"/>
<dbReference type="STRING" id="526226.Gbro_4571"/>
<dbReference type="HOGENOM" id="CLU_077168_4_1_11"/>
<evidence type="ECO:0000313" key="11">
    <source>
        <dbReference type="EMBL" id="ACY23704.1"/>
    </source>
</evidence>
<evidence type="ECO:0000256" key="8">
    <source>
        <dbReference type="ARBA" id="ARBA00023064"/>
    </source>
</evidence>
<evidence type="ECO:0000256" key="10">
    <source>
        <dbReference type="RuleBase" id="RU363066"/>
    </source>
</evidence>
<name>D0L7B5_GORB4</name>
<comment type="similarity">
    <text evidence="2 10">Belongs to the gluconokinase GntK/GntV family.</text>
</comment>
<dbReference type="PANTHER" id="PTHR43442">
    <property type="entry name" value="GLUCONOKINASE-RELATED"/>
    <property type="match status" value="1"/>
</dbReference>
<evidence type="ECO:0000256" key="7">
    <source>
        <dbReference type="ARBA" id="ARBA00022840"/>
    </source>
</evidence>
<dbReference type="InterPro" id="IPR006001">
    <property type="entry name" value="Therm_gnt_kin"/>
</dbReference>
<evidence type="ECO:0000256" key="2">
    <source>
        <dbReference type="ARBA" id="ARBA00008420"/>
    </source>
</evidence>
<dbReference type="EC" id="2.7.1.12" evidence="3 10"/>
<dbReference type="InterPro" id="IPR027417">
    <property type="entry name" value="P-loop_NTPase"/>
</dbReference>
<dbReference type="eggNOG" id="COG3265">
    <property type="taxonomic scope" value="Bacteria"/>
</dbReference>
<dbReference type="RefSeq" id="WP_012836189.1">
    <property type="nucleotide sequence ID" value="NC_013441.1"/>
</dbReference>
<dbReference type="InterPro" id="IPR031322">
    <property type="entry name" value="Shikimate/glucono_kinase"/>
</dbReference>
<keyword evidence="7 10" id="KW-0067">ATP-binding</keyword>
<keyword evidence="12" id="KW-1185">Reference proteome</keyword>
<keyword evidence="8" id="KW-0311">Gluconate utilization</keyword>
<keyword evidence="4 10" id="KW-0808">Transferase</keyword>
<evidence type="ECO:0000256" key="5">
    <source>
        <dbReference type="ARBA" id="ARBA00022741"/>
    </source>
</evidence>
<dbReference type="EMBL" id="CP001802">
    <property type="protein sequence ID" value="ACY23704.1"/>
    <property type="molecule type" value="Genomic_DNA"/>
</dbReference>
<evidence type="ECO:0000256" key="6">
    <source>
        <dbReference type="ARBA" id="ARBA00022777"/>
    </source>
</evidence>
<comment type="catalytic activity">
    <reaction evidence="9 10">
        <text>D-gluconate + ATP = 6-phospho-D-gluconate + ADP + H(+)</text>
        <dbReference type="Rhea" id="RHEA:19433"/>
        <dbReference type="ChEBI" id="CHEBI:15378"/>
        <dbReference type="ChEBI" id="CHEBI:18391"/>
        <dbReference type="ChEBI" id="CHEBI:30616"/>
        <dbReference type="ChEBI" id="CHEBI:58759"/>
        <dbReference type="ChEBI" id="CHEBI:456216"/>
        <dbReference type="EC" id="2.7.1.12"/>
    </reaction>
</comment>
<keyword evidence="5 10" id="KW-0547">Nucleotide-binding</keyword>
<dbReference type="AlphaFoldDB" id="D0L7B5"/>
<dbReference type="CDD" id="cd02021">
    <property type="entry name" value="GntK"/>
    <property type="match status" value="1"/>
</dbReference>
<evidence type="ECO:0000256" key="1">
    <source>
        <dbReference type="ARBA" id="ARBA00004761"/>
    </source>
</evidence>
<dbReference type="NCBIfam" id="TIGR01313">
    <property type="entry name" value="therm_gnt_kin"/>
    <property type="match status" value="1"/>
</dbReference>
<dbReference type="FunFam" id="3.40.50.300:FF:000522">
    <property type="entry name" value="Gluconokinase"/>
    <property type="match status" value="1"/>
</dbReference>